<sequence length="1147" mass="130074">MNFYQCMRVMKITMILITCVLIQVNAASYAQRINLNRQNSSIHSILEEIRKQSKYDFFYDTELFNDARPVSIQLKNATVEQVLNACFANQPYSYTVKNMLVVVTKAERAAVPNTARQQPGRITGKVLDNRGEALPGASIKLLQGGQAVQSSTDGSYNFSIAPGTYTLEASYVSFQSKRITDVVVKAGEVTRLDMVLTAITSTLDQVVVTASFKKESINALYTRQKNEAGISNGISAEQIAALPDKNIGETLKRISGVSTNDNRRVVVRGIAERYNLAMMDGATLPSTDVQVRDFEFDIVPVNLIDNVIVSKTSTPDLSFGFGGGLIQINTLAIPDKNFNTFSFGGKYIKGSTGKDFLGYGRGKNDYLGFDDGVRDHFPKDIMVFTSQNYIPTNPGAIPPKGVTPITPAMIAEQNKRIGGLERAGTRIYTALPGQNYQFSLGRSYDLKNSRIGFVGSLSYRNEQANEDISQFGRGNWEKLGNKIIKVETGGEVDPTFANQYNFNTSWGALLNLGWSSKNHKITSRNFYSRVFSNQFSRIVGWGNEIGRGDLPEIREYDRPKFIDMLQNRINGEHTFGAFRFDWNVSRNKLVNLEKDAIEAWLGPTKTMNGIIYNVMPSGVTNPGGGTFNRAQYKYDEVNKAAEGALNYNFYIAGLKQVAKTGYQYMQREGTYDWTLLPIGSVQPGGIYPYVPVQDWGKYLEFKDPQKDLFYYPAGFSYNGYQGKNTNQAVYAMLDNRFTKWLRLVWGARAEYYKYEWIKNGVNDLATRNLIEQGEKQQFVDPGTGKIVSAFADPEHEEKTWRYLPSASMTITPLKDLNLRAAYAQSVVRPALIENSRMIRYDPGIAAYRSNQGVLSTLIDHYDFRVEWYPKPGEVISFGYFYKYFDKPVEIYRNQPDNTGRVYVVTQNSEWAKVSGWEFDLRKSFGFVKPEWKFLDDIYLSGNLTLQNSDVQASTVVGKSMTDDKYGRRFEYRTRQMIREKRPLYGQVPVLYNMALQYDGPRFGANIAFNHMGYKTFATGLLPSIVEYERPRNQLDAQLSYNFLRDKKLKAKLNMSNLMNNPYRFYINSDETYKLLDKWKGMNMSAITATGVSDWADIYEWKYGFSQKYEEGYYETSADGKTKTRVGDKDTFFRKVGSSFSLSVSYAF</sequence>
<keyword evidence="7" id="KW-0798">TonB box</keyword>
<accession>A0A1W2D9I9</accession>
<feature type="chain" id="PRO_5012777421" evidence="8">
    <location>
        <begin position="27"/>
        <end position="1147"/>
    </location>
</feature>
<evidence type="ECO:0000256" key="2">
    <source>
        <dbReference type="ARBA" id="ARBA00022448"/>
    </source>
</evidence>
<evidence type="ECO:0000256" key="5">
    <source>
        <dbReference type="ARBA" id="ARBA00023136"/>
    </source>
</evidence>
<dbReference type="EMBL" id="FWXT01000003">
    <property type="protein sequence ID" value="SMC94115.1"/>
    <property type="molecule type" value="Genomic_DNA"/>
</dbReference>
<organism evidence="10 11">
    <name type="scientific">Pedobacter africanus</name>
    <dbReference type="NCBI Taxonomy" id="151894"/>
    <lineage>
        <taxon>Bacteria</taxon>
        <taxon>Pseudomonadati</taxon>
        <taxon>Bacteroidota</taxon>
        <taxon>Sphingobacteriia</taxon>
        <taxon>Sphingobacteriales</taxon>
        <taxon>Sphingobacteriaceae</taxon>
        <taxon>Pedobacter</taxon>
    </lineage>
</organism>
<evidence type="ECO:0000256" key="7">
    <source>
        <dbReference type="RuleBase" id="RU003357"/>
    </source>
</evidence>
<keyword evidence="8" id="KW-0732">Signal</keyword>
<dbReference type="Gene3D" id="2.40.170.20">
    <property type="entry name" value="TonB-dependent receptor, beta-barrel domain"/>
    <property type="match status" value="1"/>
</dbReference>
<comment type="similarity">
    <text evidence="7">Belongs to the TonB-dependent receptor family.</text>
</comment>
<name>A0A1W2D9I9_9SPHI</name>
<dbReference type="InterPro" id="IPR036942">
    <property type="entry name" value="Beta-barrel_TonB_sf"/>
</dbReference>
<dbReference type="Pfam" id="PF13620">
    <property type="entry name" value="CarboxypepD_reg"/>
    <property type="match status" value="1"/>
</dbReference>
<dbReference type="Pfam" id="PF07660">
    <property type="entry name" value="STN"/>
    <property type="match status" value="1"/>
</dbReference>
<dbReference type="AlphaFoldDB" id="A0A1W2D9I9"/>
<feature type="signal peptide" evidence="8">
    <location>
        <begin position="1"/>
        <end position="26"/>
    </location>
</feature>
<dbReference type="Pfam" id="PF00593">
    <property type="entry name" value="TonB_dep_Rec_b-barrel"/>
    <property type="match status" value="1"/>
</dbReference>
<feature type="domain" description="Secretin/TonB short N-terminal" evidence="9">
    <location>
        <begin position="55"/>
        <end position="105"/>
    </location>
</feature>
<dbReference type="Proteomes" id="UP000192756">
    <property type="component" value="Unassembled WGS sequence"/>
</dbReference>
<dbReference type="PANTHER" id="PTHR40980:SF4">
    <property type="entry name" value="TONB-DEPENDENT RECEPTOR-LIKE BETA-BARREL DOMAIN-CONTAINING PROTEIN"/>
    <property type="match status" value="1"/>
</dbReference>
<keyword evidence="3" id="KW-0410">Iron transport</keyword>
<dbReference type="GO" id="GO:0006826">
    <property type="term" value="P:iron ion transport"/>
    <property type="evidence" value="ECO:0007669"/>
    <property type="project" value="UniProtKB-KW"/>
</dbReference>
<dbReference type="SMART" id="SM00965">
    <property type="entry name" value="STN"/>
    <property type="match status" value="1"/>
</dbReference>
<dbReference type="Gene3D" id="2.60.40.1120">
    <property type="entry name" value="Carboxypeptidase-like, regulatory domain"/>
    <property type="match status" value="1"/>
</dbReference>
<keyword evidence="3" id="KW-0406">Ion transport</keyword>
<evidence type="ECO:0000259" key="9">
    <source>
        <dbReference type="SMART" id="SM00965"/>
    </source>
</evidence>
<keyword evidence="4" id="KW-0408">Iron</keyword>
<evidence type="ECO:0000256" key="4">
    <source>
        <dbReference type="ARBA" id="ARBA00023004"/>
    </source>
</evidence>
<gene>
    <name evidence="10" type="ORF">SAMN04488524_3511</name>
</gene>
<dbReference type="InterPro" id="IPR008969">
    <property type="entry name" value="CarboxyPept-like_regulatory"/>
</dbReference>
<reference evidence="11" key="1">
    <citation type="submission" date="2017-04" db="EMBL/GenBank/DDBJ databases">
        <authorList>
            <person name="Varghese N."/>
            <person name="Submissions S."/>
        </authorList>
    </citation>
    <scope>NUCLEOTIDE SEQUENCE [LARGE SCALE GENOMIC DNA]</scope>
    <source>
        <strain evidence="11">DSM 12126</strain>
    </source>
</reference>
<dbReference type="SUPFAM" id="SSF56935">
    <property type="entry name" value="Porins"/>
    <property type="match status" value="1"/>
</dbReference>
<keyword evidence="11" id="KW-1185">Reference proteome</keyword>
<dbReference type="InterPro" id="IPR000531">
    <property type="entry name" value="Beta-barrel_TonB"/>
</dbReference>
<keyword evidence="5 7" id="KW-0472">Membrane</keyword>
<protein>
    <submittedName>
        <fullName evidence="10">Outer membrane receptor proteins, mostly Fe transport</fullName>
    </submittedName>
</protein>
<keyword evidence="10" id="KW-0675">Receptor</keyword>
<dbReference type="InterPro" id="IPR037066">
    <property type="entry name" value="Plug_dom_sf"/>
</dbReference>
<keyword evidence="6" id="KW-0998">Cell outer membrane</keyword>
<evidence type="ECO:0000313" key="11">
    <source>
        <dbReference type="Proteomes" id="UP000192756"/>
    </source>
</evidence>
<dbReference type="Gene3D" id="2.170.130.10">
    <property type="entry name" value="TonB-dependent receptor, plug domain"/>
    <property type="match status" value="1"/>
</dbReference>
<dbReference type="Pfam" id="PF07715">
    <property type="entry name" value="Plug"/>
    <property type="match status" value="1"/>
</dbReference>
<keyword evidence="2" id="KW-0813">Transport</keyword>
<dbReference type="InterPro" id="IPR011662">
    <property type="entry name" value="Secretin/TonB_short_N"/>
</dbReference>
<evidence type="ECO:0000256" key="6">
    <source>
        <dbReference type="ARBA" id="ARBA00023237"/>
    </source>
</evidence>
<evidence type="ECO:0000256" key="3">
    <source>
        <dbReference type="ARBA" id="ARBA00022496"/>
    </source>
</evidence>
<evidence type="ECO:0000313" key="10">
    <source>
        <dbReference type="EMBL" id="SMC94115.1"/>
    </source>
</evidence>
<evidence type="ECO:0000256" key="1">
    <source>
        <dbReference type="ARBA" id="ARBA00004442"/>
    </source>
</evidence>
<dbReference type="STRING" id="151894.SAMN04488524_3511"/>
<evidence type="ECO:0000256" key="8">
    <source>
        <dbReference type="SAM" id="SignalP"/>
    </source>
</evidence>
<dbReference type="PANTHER" id="PTHR40980">
    <property type="entry name" value="PLUG DOMAIN-CONTAINING PROTEIN"/>
    <property type="match status" value="1"/>
</dbReference>
<proteinExistence type="inferred from homology"/>
<dbReference type="SUPFAM" id="SSF49464">
    <property type="entry name" value="Carboxypeptidase regulatory domain-like"/>
    <property type="match status" value="1"/>
</dbReference>
<comment type="subcellular location">
    <subcellularLocation>
        <location evidence="1 7">Cell outer membrane</location>
    </subcellularLocation>
</comment>
<dbReference type="GO" id="GO:0009279">
    <property type="term" value="C:cell outer membrane"/>
    <property type="evidence" value="ECO:0007669"/>
    <property type="project" value="UniProtKB-SubCell"/>
</dbReference>
<dbReference type="InterPro" id="IPR012910">
    <property type="entry name" value="Plug_dom"/>
</dbReference>